<dbReference type="Proteomes" id="UP000664132">
    <property type="component" value="Unassembled WGS sequence"/>
</dbReference>
<name>A0A8H7T5F7_9HELO</name>
<protein>
    <submittedName>
        <fullName evidence="2">Uncharacterized protein</fullName>
    </submittedName>
</protein>
<keyword evidence="3" id="KW-1185">Reference proteome</keyword>
<evidence type="ECO:0000256" key="1">
    <source>
        <dbReference type="SAM" id="MobiDB-lite"/>
    </source>
</evidence>
<reference evidence="2" key="1">
    <citation type="submission" date="2021-02" db="EMBL/GenBank/DDBJ databases">
        <title>Genome sequence Cadophora malorum strain M34.</title>
        <authorList>
            <person name="Stefanovic E."/>
            <person name="Vu D."/>
            <person name="Scully C."/>
            <person name="Dijksterhuis J."/>
            <person name="Roader J."/>
            <person name="Houbraken J."/>
        </authorList>
    </citation>
    <scope>NUCLEOTIDE SEQUENCE</scope>
    <source>
        <strain evidence="2">M34</strain>
    </source>
</reference>
<proteinExistence type="predicted"/>
<organism evidence="2 3">
    <name type="scientific">Cadophora malorum</name>
    <dbReference type="NCBI Taxonomy" id="108018"/>
    <lineage>
        <taxon>Eukaryota</taxon>
        <taxon>Fungi</taxon>
        <taxon>Dikarya</taxon>
        <taxon>Ascomycota</taxon>
        <taxon>Pezizomycotina</taxon>
        <taxon>Leotiomycetes</taxon>
        <taxon>Helotiales</taxon>
        <taxon>Ploettnerulaceae</taxon>
        <taxon>Cadophora</taxon>
    </lineage>
</organism>
<accession>A0A8H7T5F7</accession>
<sequence>MSVNPLLTRDQVLKYLTYLVGKGRLLRIKDMVPFGGYEVNLGWISALLDQEGGPTKVMFLNVVLRDHKFYFFVVKDTDEKKDGAGQSSRMHLNSNAMRDDSSKVELGHEMSSKSDTTRHNVPTAALSLYHRPQNLFNPPQKPGLTILLDTHNTPTHMSILQSLNPHLATSEILSRLQERADAGHMERFDIDVYRWNVDWLRKTLSTEEGRKQIGYAYDGRLARKRSDYPRTMVSSREPAKDG</sequence>
<feature type="compositionally biased region" description="Polar residues" evidence="1">
    <location>
        <begin position="85"/>
        <end position="96"/>
    </location>
</feature>
<feature type="region of interest" description="Disordered" evidence="1">
    <location>
        <begin position="80"/>
        <end position="104"/>
    </location>
</feature>
<dbReference type="OrthoDB" id="10471830at2759"/>
<gene>
    <name evidence="2" type="ORF">IFR04_011376</name>
</gene>
<comment type="caution">
    <text evidence="2">The sequence shown here is derived from an EMBL/GenBank/DDBJ whole genome shotgun (WGS) entry which is preliminary data.</text>
</comment>
<dbReference type="EMBL" id="JAFJYH010000220">
    <property type="protein sequence ID" value="KAG4415504.1"/>
    <property type="molecule type" value="Genomic_DNA"/>
</dbReference>
<dbReference type="AlphaFoldDB" id="A0A8H7T5F7"/>
<evidence type="ECO:0000313" key="3">
    <source>
        <dbReference type="Proteomes" id="UP000664132"/>
    </source>
</evidence>
<evidence type="ECO:0000313" key="2">
    <source>
        <dbReference type="EMBL" id="KAG4415504.1"/>
    </source>
</evidence>